<proteinExistence type="predicted"/>
<accession>A0ABP8V469</accession>
<name>A0ABP8V469_9GAMM</name>
<feature type="domain" description="Ricin B lectin" evidence="2">
    <location>
        <begin position="546"/>
        <end position="663"/>
    </location>
</feature>
<evidence type="ECO:0000313" key="3">
    <source>
        <dbReference type="EMBL" id="GAA4650344.1"/>
    </source>
</evidence>
<keyword evidence="1" id="KW-0732">Signal</keyword>
<dbReference type="InterPro" id="IPR000772">
    <property type="entry name" value="Ricin_B_lectin"/>
</dbReference>
<evidence type="ECO:0000259" key="2">
    <source>
        <dbReference type="SMART" id="SM00458"/>
    </source>
</evidence>
<dbReference type="InterPro" id="IPR016183">
    <property type="entry name" value="Leukocidin/Hemolysin_toxin"/>
</dbReference>
<dbReference type="Gene3D" id="2.70.240.20">
    <property type="entry name" value="Leukocidin/Hemolysin toxin, cytolysin domain"/>
    <property type="match status" value="2"/>
</dbReference>
<dbReference type="SMART" id="SM00458">
    <property type="entry name" value="RICIN"/>
    <property type="match status" value="1"/>
</dbReference>
<dbReference type="InterPro" id="IPR035992">
    <property type="entry name" value="Ricin_B-like_lectins"/>
</dbReference>
<comment type="caution">
    <text evidence="3">The sequence shown here is derived from an EMBL/GenBank/DDBJ whole genome shotgun (WGS) entry which is preliminary data.</text>
</comment>
<gene>
    <name evidence="3" type="ORF">GCM10023116_26270</name>
</gene>
<protein>
    <recommendedName>
        <fullName evidence="2">Ricin B lectin domain-containing protein</fullName>
    </recommendedName>
</protein>
<keyword evidence="4" id="KW-1185">Reference proteome</keyword>
<dbReference type="EMBL" id="BAABFL010000388">
    <property type="protein sequence ID" value="GAA4650344.1"/>
    <property type="molecule type" value="Genomic_DNA"/>
</dbReference>
<dbReference type="SUPFAM" id="SSF50370">
    <property type="entry name" value="Ricin B-like lectins"/>
    <property type="match status" value="1"/>
</dbReference>
<dbReference type="Proteomes" id="UP001500604">
    <property type="component" value="Unassembled WGS sequence"/>
</dbReference>
<evidence type="ECO:0000313" key="4">
    <source>
        <dbReference type="Proteomes" id="UP001500604"/>
    </source>
</evidence>
<organism evidence="3 4">
    <name type="scientific">Kistimonas scapharcae</name>
    <dbReference type="NCBI Taxonomy" id="1036133"/>
    <lineage>
        <taxon>Bacteria</taxon>
        <taxon>Pseudomonadati</taxon>
        <taxon>Pseudomonadota</taxon>
        <taxon>Gammaproteobacteria</taxon>
        <taxon>Oceanospirillales</taxon>
        <taxon>Endozoicomonadaceae</taxon>
        <taxon>Kistimonas</taxon>
    </lineage>
</organism>
<sequence>MPVFLVLSANLPNYLPDIASAEVISINENIQNQTLSAITIGAVSDLAHQLTESRNWSVTPSTAFAGQDIAWKTVQLLVVNSDTLTQDELQLAESAFYAGVPILIDGTSHQDENKQSKASTAIGGLGMSDPIVLLRYSGGMPEYQIFDITPDTPQFSPGNTTALNATLPAIAVDNINGCLDHWAVHSARARAAKTSRTSQPYRPIASMLVTFNMTNLSCEVGKEVRRFGAGNMEYEWTDRVDPCNQQMNVALSYTVDFFRSLPRSGDGTEGSTSSVDGKFVRITLDPKSGSGSGWRLGTEPTEKNTWFQSNANRTTWFGPTVLFYESMIESFDPDMQLLDNIPKNTPKNSHIKDVNSSTIGVAADFGLEVGDSGPKASGKLSVNYSSTSTRWVEYDVNEYTVENHSERTDTGPVAKWVWDRKYDLYNQFWRTRDYECSKTLNLTDDRPFWKRAEFTAASYSSFVPGMSTSFYVPSSKTGYSNLTISNTIAPVALSGMVVYAGLYQCYYSAGYSGYGYSGGTRTRLTKKLAVNWDAPVFTPEVPVRLEPFRIDSPDGLCLSVLPGEAEVVLLACKGENSLDQLWGWDDMNRYQSKYYPGWCLEVGRDNSVIIQSCDASARQKWRWEGDKLISELEGRGKRLTVFKGKPVVRKGGDNDIRSDWANYVRLPNAANAAEVGKHM</sequence>
<dbReference type="RefSeq" id="WP_345196505.1">
    <property type="nucleotide sequence ID" value="NZ_BAABFL010000388.1"/>
</dbReference>
<dbReference type="Pfam" id="PF07968">
    <property type="entry name" value="Leukocidin"/>
    <property type="match status" value="1"/>
</dbReference>
<dbReference type="PROSITE" id="PS50231">
    <property type="entry name" value="RICIN_B_LECTIN"/>
    <property type="match status" value="1"/>
</dbReference>
<evidence type="ECO:0000256" key="1">
    <source>
        <dbReference type="ARBA" id="ARBA00022729"/>
    </source>
</evidence>
<reference evidence="4" key="1">
    <citation type="journal article" date="2019" name="Int. J. Syst. Evol. Microbiol.">
        <title>The Global Catalogue of Microorganisms (GCM) 10K type strain sequencing project: providing services to taxonomists for standard genome sequencing and annotation.</title>
        <authorList>
            <consortium name="The Broad Institute Genomics Platform"/>
            <consortium name="The Broad Institute Genome Sequencing Center for Infectious Disease"/>
            <person name="Wu L."/>
            <person name="Ma J."/>
        </authorList>
    </citation>
    <scope>NUCLEOTIDE SEQUENCE [LARGE SCALE GENOMIC DNA]</scope>
    <source>
        <strain evidence="4">JCM 17805</strain>
    </source>
</reference>